<accession>A0A1D3JSU6</accession>
<evidence type="ECO:0000313" key="1">
    <source>
        <dbReference type="EMBL" id="SBW79154.1"/>
    </source>
</evidence>
<evidence type="ECO:0000313" key="2">
    <source>
        <dbReference type="Proteomes" id="UP000245431"/>
    </source>
</evidence>
<dbReference type="Proteomes" id="UP000245431">
    <property type="component" value="Chromosome PVE_r1"/>
</dbReference>
<proteinExistence type="predicted"/>
<reference evidence="2" key="1">
    <citation type="submission" date="2016-07" db="EMBL/GenBank/DDBJ databases">
        <authorList>
            <person name="Florea S."/>
            <person name="Webb J.S."/>
            <person name="Jaromczyk J."/>
            <person name="Schardl C.L."/>
        </authorList>
    </citation>
    <scope>NUCLEOTIDE SEQUENCE [LARGE SCALE GENOMIC DNA]</scope>
    <source>
        <strain evidence="2">1YdBTEX2</strain>
    </source>
</reference>
<organism evidence="1 2">
    <name type="scientific">Pseudomonas veronii 1YdBTEX2</name>
    <dbReference type="NCBI Taxonomy" id="1295141"/>
    <lineage>
        <taxon>Bacteria</taxon>
        <taxon>Pseudomonadati</taxon>
        <taxon>Pseudomonadota</taxon>
        <taxon>Gammaproteobacteria</taxon>
        <taxon>Pseudomonadales</taxon>
        <taxon>Pseudomonadaceae</taxon>
        <taxon>Pseudomonas</taxon>
    </lineage>
</organism>
<dbReference type="EMBL" id="LT599583">
    <property type="protein sequence ID" value="SBW79154.1"/>
    <property type="molecule type" value="Genomic_DNA"/>
</dbReference>
<gene>
    <name evidence="1" type="ORF">PVE_R1G1267</name>
</gene>
<dbReference type="PANTHER" id="PTHR21525">
    <property type="entry name" value="MOTILE SPERM PROTEIN"/>
    <property type="match status" value="1"/>
</dbReference>
<protein>
    <recommendedName>
        <fullName evidence="3">Tail tape measure protein</fullName>
    </recommendedName>
</protein>
<evidence type="ECO:0008006" key="3">
    <source>
        <dbReference type="Google" id="ProtNLM"/>
    </source>
</evidence>
<name>A0A1D3JSU6_PSEVE</name>
<sequence length="392" mass="41016">MQETQYEIRLAEEDKRWMTFAALSNEATLNSVLTPLPDSFVGPSSLDAEPQPSSELGLALVTVSLDINALTLEQVRLRETLETLNSTLFITSDSLALRTVETVSQAQNSQPREPPPAADSWVDKSLQFGADAAKTIAKDVGSSLWDTAKSRVSGKAIDALAQKFPKAGKWLKDDKDKGTDKDNDKDCCCSGESLRGAVTPSIILPPGYERSGGKKTSAKKTAKSTRWRELPVPRGLGPLKYADTAINVIQGIRDGDAKAVTTGLSTAGGAWAGASAGAAIGTLVLPGIGTAVGGAIGGLLGSEAGAWLGDKLFSPADRLPAPNAVSKELNSARTDNVQVTLAPSIQITGVNPADAQQVVNQVIQALQFQCLPMLSDTLGVRRNAALADPGGD</sequence>
<dbReference type="AlphaFoldDB" id="A0A1D3JSU6"/>
<dbReference type="PANTHER" id="PTHR21525:SF9">
    <property type="entry name" value="CHANNEL_COLICIN DOMAIN-CONTAINING PROTEIN"/>
    <property type="match status" value="1"/>
</dbReference>
<dbReference type="RefSeq" id="WP_017844654.1">
    <property type="nucleotide sequence ID" value="NZ_AOUH01000005.1"/>
</dbReference>